<proteinExistence type="predicted"/>
<evidence type="ECO:0000313" key="1">
    <source>
        <dbReference type="EMBL" id="TDX36954.1"/>
    </source>
</evidence>
<comment type="caution">
    <text evidence="1">The sequence shown here is derived from an EMBL/GenBank/DDBJ whole genome shotgun (WGS) entry which is preliminary data.</text>
</comment>
<dbReference type="EMBL" id="SOEF01000046">
    <property type="protein sequence ID" value="TDX36954.1"/>
    <property type="molecule type" value="Genomic_DNA"/>
</dbReference>
<dbReference type="RefSeq" id="WP_134060143.1">
    <property type="nucleotide sequence ID" value="NZ_SOEF01000046.1"/>
</dbReference>
<dbReference type="GeneID" id="57013870"/>
<evidence type="ECO:0008006" key="3">
    <source>
        <dbReference type="Google" id="ProtNLM"/>
    </source>
</evidence>
<reference evidence="1 2" key="1">
    <citation type="submission" date="2019-03" db="EMBL/GenBank/DDBJ databases">
        <title>Subsurface microbial communities from deep shales in Ohio and West Virginia, USA.</title>
        <authorList>
            <person name="Wrighton K."/>
        </authorList>
    </citation>
    <scope>NUCLEOTIDE SEQUENCE [LARGE SCALE GENOMIC DNA]</scope>
    <source>
        <strain evidence="1 2">DSMZ 11287</strain>
    </source>
</reference>
<dbReference type="InterPro" id="IPR027434">
    <property type="entry name" value="Homing_endonucl"/>
</dbReference>
<protein>
    <recommendedName>
        <fullName evidence="3">LAGLIDADG DNA endonuclease family protein</fullName>
    </recommendedName>
</protein>
<dbReference type="Proteomes" id="UP000295472">
    <property type="component" value="Unassembled WGS sequence"/>
</dbReference>
<gene>
    <name evidence="1" type="ORF">C7954_14610</name>
</gene>
<dbReference type="AlphaFoldDB" id="A0A4R8GF86"/>
<dbReference type="SUPFAM" id="SSF55608">
    <property type="entry name" value="Homing endonucleases"/>
    <property type="match status" value="1"/>
</dbReference>
<name>A0A4R8GF86_9FIRM</name>
<organism evidence="1 2">
    <name type="scientific">Halanaerobium congolense</name>
    <dbReference type="NCBI Taxonomy" id="54121"/>
    <lineage>
        <taxon>Bacteria</taxon>
        <taxon>Bacillati</taxon>
        <taxon>Bacillota</taxon>
        <taxon>Clostridia</taxon>
        <taxon>Halanaerobiales</taxon>
        <taxon>Halanaerobiaceae</taxon>
        <taxon>Halanaerobium</taxon>
    </lineage>
</organism>
<evidence type="ECO:0000313" key="2">
    <source>
        <dbReference type="Proteomes" id="UP000295472"/>
    </source>
</evidence>
<accession>A0A4R8GF86</accession>
<sequence>MAKCTCGKKLGPEQKYCSRECGGKMHLLECEIIDQKCFNYAVGVLQANASFKKNETIVIEIDPGEVPFAPILKRELDKAFNIKPELYEFQRNANGKIRYYLNYNSKSLQRRLKDIFGEFPKRNLEIDYPKEFIAGWFDTRGVVYETVMDGNLFMINTDAQGMLETVKRELKKLDIHYIYIQHEKGEYLAIKEQSRDVFTDKIPLKNPYRIPSVKIKRTSRYRQRGELQNVLIYYLFSDAYKEAKDLANRTGELKRAISTNLARLKDKGIIDLIRRNVSWSINDEDNEND</sequence>